<name>A0A5C2SS77_9APHY</name>
<proteinExistence type="predicted"/>
<dbReference type="Proteomes" id="UP000313359">
    <property type="component" value="Unassembled WGS sequence"/>
</dbReference>
<reference evidence="1" key="1">
    <citation type="journal article" date="2018" name="Genome Biol. Evol.">
        <title>Genomics and development of Lentinus tigrinus, a white-rot wood-decaying mushroom with dimorphic fruiting bodies.</title>
        <authorList>
            <person name="Wu B."/>
            <person name="Xu Z."/>
            <person name="Knudson A."/>
            <person name="Carlson A."/>
            <person name="Chen N."/>
            <person name="Kovaka S."/>
            <person name="LaButti K."/>
            <person name="Lipzen A."/>
            <person name="Pennachio C."/>
            <person name="Riley R."/>
            <person name="Schakwitz W."/>
            <person name="Umezawa K."/>
            <person name="Ohm R.A."/>
            <person name="Grigoriev I.V."/>
            <person name="Nagy L.G."/>
            <person name="Gibbons J."/>
            <person name="Hibbett D."/>
        </authorList>
    </citation>
    <scope>NUCLEOTIDE SEQUENCE [LARGE SCALE GENOMIC DNA]</scope>
    <source>
        <strain evidence="1">ALCF2SS1-6</strain>
    </source>
</reference>
<accession>A0A5C2SS77</accession>
<evidence type="ECO:0000313" key="2">
    <source>
        <dbReference type="Proteomes" id="UP000313359"/>
    </source>
</evidence>
<sequence length="149" mass="16635">MTRTRGNRSGAYTRCWAHSTRVLLLPCGTAVLLDWDDFLLARTTASALIQCPGPMVIAKRPLKHLVATGVPGLEYGCTHVSRSSIHLHSRTRMRQSKRSLLHPLAKNCCNEDERSKFTRSTDPLLRPLPSSIMNAPEPCAWSMVCAPRR</sequence>
<keyword evidence="2" id="KW-1185">Reference proteome</keyword>
<evidence type="ECO:0000313" key="1">
    <source>
        <dbReference type="EMBL" id="RPD66732.1"/>
    </source>
</evidence>
<protein>
    <submittedName>
        <fullName evidence="1">Uncharacterized protein</fullName>
    </submittedName>
</protein>
<dbReference type="AlphaFoldDB" id="A0A5C2SS77"/>
<dbReference type="EMBL" id="ML122250">
    <property type="protein sequence ID" value="RPD66732.1"/>
    <property type="molecule type" value="Genomic_DNA"/>
</dbReference>
<gene>
    <name evidence="1" type="ORF">L227DRAFT_2053</name>
</gene>
<organism evidence="1 2">
    <name type="scientific">Lentinus tigrinus ALCF2SS1-6</name>
    <dbReference type="NCBI Taxonomy" id="1328759"/>
    <lineage>
        <taxon>Eukaryota</taxon>
        <taxon>Fungi</taxon>
        <taxon>Dikarya</taxon>
        <taxon>Basidiomycota</taxon>
        <taxon>Agaricomycotina</taxon>
        <taxon>Agaricomycetes</taxon>
        <taxon>Polyporales</taxon>
        <taxon>Polyporaceae</taxon>
        <taxon>Lentinus</taxon>
    </lineage>
</organism>